<dbReference type="InterPro" id="IPR051796">
    <property type="entry name" value="ISF_SsuE-like"/>
</dbReference>
<dbReference type="Gene3D" id="3.40.50.360">
    <property type="match status" value="1"/>
</dbReference>
<gene>
    <name evidence="5" type="ORF">D9Q81_09530</name>
</gene>
<proteinExistence type="inferred from homology"/>
<comment type="caution">
    <text evidence="5">The sequence shown here is derived from an EMBL/GenBank/DDBJ whole genome shotgun (WGS) entry which is preliminary data.</text>
</comment>
<dbReference type="PANTHER" id="PTHR43278:SF1">
    <property type="entry name" value="IRON-SULFUR FLAVOPROTEIN MJ1083"/>
    <property type="match status" value="1"/>
</dbReference>
<protein>
    <submittedName>
        <fullName evidence="5">Flavodoxin family protein</fullName>
    </submittedName>
</protein>
<reference evidence="5 6" key="1">
    <citation type="submission" date="2018-10" db="EMBL/GenBank/DDBJ databases">
        <title>Co-occurring genomic capacity for anaerobic methane metabolism and dissimilatory sulfite reduction discovered in the Korarchaeota.</title>
        <authorList>
            <person name="Mckay L.J."/>
            <person name="Dlakic M."/>
            <person name="Fields M.W."/>
            <person name="Delmont T.O."/>
            <person name="Eren A.M."/>
            <person name="Jay Z.J."/>
            <person name="Klingelsmith K.B."/>
            <person name="Rusch D.B."/>
            <person name="Inskeep W.P."/>
        </authorList>
    </citation>
    <scope>NUCLEOTIDE SEQUENCE [LARGE SCALE GENOMIC DNA]</scope>
    <source>
        <strain evidence="5 6">WS</strain>
    </source>
</reference>
<evidence type="ECO:0000256" key="3">
    <source>
        <dbReference type="ARBA" id="ARBA00038292"/>
    </source>
</evidence>
<dbReference type="Pfam" id="PF03358">
    <property type="entry name" value="FMN_red"/>
    <property type="match status" value="1"/>
</dbReference>
<evidence type="ECO:0000313" key="6">
    <source>
        <dbReference type="Proteomes" id="UP000278149"/>
    </source>
</evidence>
<dbReference type="PANTHER" id="PTHR43278">
    <property type="entry name" value="NAD(P)H-DEPENDENT FMN-CONTAINING OXIDOREDUCTASE YWQN-RELATED"/>
    <property type="match status" value="1"/>
</dbReference>
<organism evidence="5 6">
    <name type="scientific">Candidatus Korarchaeum cryptofilum</name>
    <dbReference type="NCBI Taxonomy" id="498846"/>
    <lineage>
        <taxon>Archaea</taxon>
        <taxon>Thermoproteota</taxon>
        <taxon>Candidatus Korarchaeia</taxon>
        <taxon>Candidatus Korarchaeales</taxon>
        <taxon>Candidatus Korarchaeaceae</taxon>
        <taxon>Candidatus Korarchaeum</taxon>
    </lineage>
</organism>
<dbReference type="RefSeq" id="WP_125743097.1">
    <property type="nucleotide sequence ID" value="NZ_RCOR01000051.1"/>
</dbReference>
<evidence type="ECO:0000259" key="4">
    <source>
        <dbReference type="Pfam" id="PF03358"/>
    </source>
</evidence>
<feature type="domain" description="NADPH-dependent FMN reductase-like" evidence="4">
    <location>
        <begin position="6"/>
        <end position="157"/>
    </location>
</feature>
<evidence type="ECO:0000313" key="5">
    <source>
        <dbReference type="EMBL" id="RSN66983.1"/>
    </source>
</evidence>
<name>A0A3R9P8T6_9CREN</name>
<accession>A0A3R9P8T6</accession>
<keyword evidence="1" id="KW-0285">Flavoprotein</keyword>
<dbReference type="SUPFAM" id="SSF52218">
    <property type="entry name" value="Flavoproteins"/>
    <property type="match status" value="1"/>
</dbReference>
<sequence>MGMALRIAGVVVSARREGNCLNCMKYCLSKLSEMGFDTLLINFYDYNILPCSHCDYECYAFEIRGREERCPIDDDVPKLYGMLESCDAIIFAIPCYGGHVPALYRAWDMRVAHIPGKTDIARRYEDFERDYLRKVIGFILIGNFTAGTDMMLHEILYDFYSVPQIPDVVVIQPMEYNRSSLKGDLIEEEAVRERLNTFIEMILRKLKRR</sequence>
<dbReference type="GO" id="GO:0016491">
    <property type="term" value="F:oxidoreductase activity"/>
    <property type="evidence" value="ECO:0007669"/>
    <property type="project" value="InterPro"/>
</dbReference>
<evidence type="ECO:0000256" key="1">
    <source>
        <dbReference type="ARBA" id="ARBA00022630"/>
    </source>
</evidence>
<evidence type="ECO:0000256" key="2">
    <source>
        <dbReference type="ARBA" id="ARBA00022643"/>
    </source>
</evidence>
<dbReference type="InterPro" id="IPR029039">
    <property type="entry name" value="Flavoprotein-like_sf"/>
</dbReference>
<dbReference type="Proteomes" id="UP000278149">
    <property type="component" value="Unassembled WGS sequence"/>
</dbReference>
<dbReference type="InterPro" id="IPR005025">
    <property type="entry name" value="FMN_Rdtase-like_dom"/>
</dbReference>
<keyword evidence="2" id="KW-0288">FMN</keyword>
<dbReference type="EMBL" id="RCOR01000051">
    <property type="protein sequence ID" value="RSN66983.1"/>
    <property type="molecule type" value="Genomic_DNA"/>
</dbReference>
<dbReference type="AlphaFoldDB" id="A0A3R9P8T6"/>
<comment type="similarity">
    <text evidence="3">Belongs to the SsuE family. Isf subfamily.</text>
</comment>